<dbReference type="InterPro" id="IPR029058">
    <property type="entry name" value="AB_hydrolase_fold"/>
</dbReference>
<keyword evidence="1" id="KW-1133">Transmembrane helix</keyword>
<feature type="domain" description="AB hydrolase-1" evidence="2">
    <location>
        <begin position="91"/>
        <end position="183"/>
    </location>
</feature>
<reference evidence="3 4" key="1">
    <citation type="submission" date="2013-02" db="EMBL/GenBank/DDBJ databases">
        <title>Genome sequence of Clostridium saccharoperbutylacetonicum N1-4(HMT).</title>
        <authorList>
            <person name="Poehlein A."/>
            <person name="Daniel R."/>
        </authorList>
    </citation>
    <scope>NUCLEOTIDE SEQUENCE [LARGE SCALE GENOMIC DNA]</scope>
    <source>
        <strain evidence="4">N1-4(HMT)</strain>
    </source>
</reference>
<keyword evidence="3" id="KW-0378">Hydrolase</keyword>
<accession>M1M8Q9</accession>
<dbReference type="OrthoDB" id="59888at2"/>
<dbReference type="HOGENOM" id="CLU_825643_0_0_9"/>
<dbReference type="Pfam" id="PF00561">
    <property type="entry name" value="Abhydrolase_1"/>
    <property type="match status" value="1"/>
</dbReference>
<keyword evidence="1" id="KW-0812">Transmembrane</keyword>
<evidence type="ECO:0000256" key="1">
    <source>
        <dbReference type="SAM" id="Phobius"/>
    </source>
</evidence>
<dbReference type="AlphaFoldDB" id="M1M8Q9"/>
<dbReference type="SUPFAM" id="SSF53474">
    <property type="entry name" value="alpha/beta-Hydrolases"/>
    <property type="match status" value="1"/>
</dbReference>
<dbReference type="InterPro" id="IPR052370">
    <property type="entry name" value="Meta-cleavage_hydrolase"/>
</dbReference>
<evidence type="ECO:0000313" key="3">
    <source>
        <dbReference type="EMBL" id="AGF54319.1"/>
    </source>
</evidence>
<proteinExistence type="predicted"/>
<dbReference type="EMBL" id="CP004121">
    <property type="protein sequence ID" value="AGF54319.1"/>
    <property type="molecule type" value="Genomic_DNA"/>
</dbReference>
<gene>
    <name evidence="3" type="ORF">Cspa_c05250</name>
</gene>
<keyword evidence="4" id="KW-1185">Reference proteome</keyword>
<keyword evidence="1" id="KW-0472">Membrane</keyword>
<dbReference type="RefSeq" id="WP_015390645.1">
    <property type="nucleotide sequence ID" value="NC_020291.1"/>
</dbReference>
<evidence type="ECO:0000313" key="4">
    <source>
        <dbReference type="Proteomes" id="UP000011728"/>
    </source>
</evidence>
<dbReference type="Proteomes" id="UP000011728">
    <property type="component" value="Chromosome"/>
</dbReference>
<protein>
    <submittedName>
        <fullName evidence="3">Alpha/beta hydrolase fold protein</fullName>
    </submittedName>
</protein>
<dbReference type="PANTHER" id="PTHR43139:SF52">
    <property type="entry name" value="SI:DKEY-122A22.2"/>
    <property type="match status" value="1"/>
</dbReference>
<evidence type="ECO:0000259" key="2">
    <source>
        <dbReference type="Pfam" id="PF00561"/>
    </source>
</evidence>
<dbReference type="STRING" id="36745.CLSAP_05300"/>
<name>M1M8Q9_9CLOT</name>
<dbReference type="PATRIC" id="fig|931276.5.peg.485"/>
<dbReference type="PANTHER" id="PTHR43139">
    <property type="entry name" value="SI:DKEY-122A22.2"/>
    <property type="match status" value="1"/>
</dbReference>
<sequence length="333" mass="37648">MKLLSHSNGVHKLDREKVSKAKYFKVVALVIVGIIVFGFVAQVITNIIDNTKLKSKFKYVTIEGYKMEYRLKTGGNYTVVFDGSIGNTMFEWEKVYSSLEEKKISTFIYNRRGYGFNDGVDARTPEDQAKDLKVLLKKAGAPQPYILVGEEYGSLVMTNFSKLYPDSVAGVVLVNPLSEEKIKTQEYKDKLKPLCYKSEFEAMGTYFSLTSLLSNMGATTENKTFKENISQNELEEFNSFENKKYYRSAVSNELGNLYKGYSNSQTAGMLGNKPFYLITNNEDDSIKKLGGEETTTIYKEEKQEAPISLLDSNSIVNGVNSIIKDLKKLEKKQ</sequence>
<organism evidence="3 4">
    <name type="scientific">Clostridium saccharoperbutylacetonicum N1-4(HMT)</name>
    <dbReference type="NCBI Taxonomy" id="931276"/>
    <lineage>
        <taxon>Bacteria</taxon>
        <taxon>Bacillati</taxon>
        <taxon>Bacillota</taxon>
        <taxon>Clostridia</taxon>
        <taxon>Eubacteriales</taxon>
        <taxon>Clostridiaceae</taxon>
        <taxon>Clostridium</taxon>
    </lineage>
</organism>
<dbReference type="Gene3D" id="3.40.50.1820">
    <property type="entry name" value="alpha/beta hydrolase"/>
    <property type="match status" value="1"/>
</dbReference>
<dbReference type="eggNOG" id="COG0596">
    <property type="taxonomic scope" value="Bacteria"/>
</dbReference>
<dbReference type="InterPro" id="IPR000073">
    <property type="entry name" value="AB_hydrolase_1"/>
</dbReference>
<feature type="transmembrane region" description="Helical" evidence="1">
    <location>
        <begin position="23"/>
        <end position="48"/>
    </location>
</feature>
<dbReference type="GO" id="GO:0016787">
    <property type="term" value="F:hydrolase activity"/>
    <property type="evidence" value="ECO:0007669"/>
    <property type="project" value="UniProtKB-KW"/>
</dbReference>
<dbReference type="KEGG" id="csr:Cspa_c05250"/>